<dbReference type="OrthoDB" id="5184241at2"/>
<reference evidence="1 2" key="1">
    <citation type="submission" date="2018-11" db="EMBL/GenBank/DDBJ databases">
        <authorList>
            <person name="Kleinhagauer T."/>
            <person name="Glaeser S.P."/>
            <person name="Spergser J."/>
            <person name="Ruckert C."/>
            <person name="Kaempfer P."/>
            <person name="Busse H.-J."/>
        </authorList>
    </citation>
    <scope>NUCLEOTIDE SEQUENCE [LARGE SCALE GENOMIC DNA]</scope>
    <source>
        <strain evidence="1 2">W8</strain>
    </source>
</reference>
<name>A0A3G6J602_9CORY</name>
<dbReference type="EMBL" id="CP033897">
    <property type="protein sequence ID" value="AZA11444.1"/>
    <property type="molecule type" value="Genomic_DNA"/>
</dbReference>
<dbReference type="AlphaFoldDB" id="A0A3G6J602"/>
<sequence length="181" mass="19712">MHFAIFARYRGRERRRAEFVRRSAEALSTLEGAGEFSVVRVEDIAAEPDTPEGFVNATLALLAAGDWAIGLSCSHDSLNQAELVLPQRAKAGHVYVAAGEFSKELQASFTLLQFVLSKRTKEGREATSLVRSGLSQIEAADALGISKQAMSQRLQAAGWQAEQAGYQQAVSLWCRAAQSLR</sequence>
<evidence type="ECO:0000313" key="1">
    <source>
        <dbReference type="EMBL" id="AZA11444.1"/>
    </source>
</evidence>
<dbReference type="RefSeq" id="WP_123934047.1">
    <property type="nucleotide sequence ID" value="NZ_CP033897.1"/>
</dbReference>
<accession>A0A3G6J602</accession>
<gene>
    <name evidence="1" type="ORF">CGERO_05685</name>
</gene>
<evidence type="ECO:0008006" key="3">
    <source>
        <dbReference type="Google" id="ProtNLM"/>
    </source>
</evidence>
<evidence type="ECO:0000313" key="2">
    <source>
        <dbReference type="Proteomes" id="UP000271587"/>
    </source>
</evidence>
<organism evidence="1 2">
    <name type="scientific">Corynebacterium gerontici</name>
    <dbReference type="NCBI Taxonomy" id="2079234"/>
    <lineage>
        <taxon>Bacteria</taxon>
        <taxon>Bacillati</taxon>
        <taxon>Actinomycetota</taxon>
        <taxon>Actinomycetes</taxon>
        <taxon>Mycobacteriales</taxon>
        <taxon>Corynebacteriaceae</taxon>
        <taxon>Corynebacterium</taxon>
    </lineage>
</organism>
<dbReference type="KEGG" id="cgk:CGERO_05685"/>
<keyword evidence="2" id="KW-1185">Reference proteome</keyword>
<dbReference type="Proteomes" id="UP000271587">
    <property type="component" value="Chromosome"/>
</dbReference>
<proteinExistence type="predicted"/>
<protein>
    <recommendedName>
        <fullName evidence="3">DNA-binding protein</fullName>
    </recommendedName>
</protein>